<keyword evidence="1" id="KW-1133">Transmembrane helix</keyword>
<evidence type="ECO:0000313" key="3">
    <source>
        <dbReference type="Proteomes" id="UP000091820"/>
    </source>
</evidence>
<keyword evidence="1" id="KW-0472">Membrane</keyword>
<dbReference type="VEuPathDB" id="VectorBase:GBRI025469"/>
<evidence type="ECO:0000313" key="2">
    <source>
        <dbReference type="EnsemblMetazoa" id="GBRI025469-PA"/>
    </source>
</evidence>
<reference evidence="3" key="1">
    <citation type="submission" date="2014-03" db="EMBL/GenBank/DDBJ databases">
        <authorList>
            <person name="Aksoy S."/>
            <person name="Warren W."/>
            <person name="Wilson R.K."/>
        </authorList>
    </citation>
    <scope>NUCLEOTIDE SEQUENCE [LARGE SCALE GENOMIC DNA]</scope>
    <source>
        <strain evidence="3">IAEA</strain>
    </source>
</reference>
<dbReference type="Proteomes" id="UP000091820">
    <property type="component" value="Unassembled WGS sequence"/>
</dbReference>
<protein>
    <submittedName>
        <fullName evidence="2">Uncharacterized protein</fullName>
    </submittedName>
</protein>
<sequence length="163" mass="18471">MFRDLSYKYAIKQLRSIAFNVCLFVCLLVGWLVGWLAFYVVYSKPTKPTLCHMTLTLNCAFGTIGVKLSGSSLGLIKSVDLLVVIYGSLLLQYSLTFNIRDPLSNHFVLFDNGNVTTIIRKDFLAPDGLYWNKHNRRRYIRVLDRNVGSSPVAKSQDISQIEA</sequence>
<dbReference type="AlphaFoldDB" id="A0A1A9WMV4"/>
<proteinExistence type="predicted"/>
<dbReference type="EnsemblMetazoa" id="GBRI025469-RA">
    <property type="protein sequence ID" value="GBRI025469-PA"/>
    <property type="gene ID" value="GBRI025469"/>
</dbReference>
<reference evidence="2" key="2">
    <citation type="submission" date="2020-05" db="UniProtKB">
        <authorList>
            <consortium name="EnsemblMetazoa"/>
        </authorList>
    </citation>
    <scope>IDENTIFICATION</scope>
    <source>
        <strain evidence="2">IAEA</strain>
    </source>
</reference>
<keyword evidence="1" id="KW-0812">Transmembrane</keyword>
<evidence type="ECO:0000256" key="1">
    <source>
        <dbReference type="SAM" id="Phobius"/>
    </source>
</evidence>
<feature type="transmembrane region" description="Helical" evidence="1">
    <location>
        <begin position="21"/>
        <end position="42"/>
    </location>
</feature>
<accession>A0A1A9WMV4</accession>
<name>A0A1A9WMV4_9MUSC</name>
<keyword evidence="3" id="KW-1185">Reference proteome</keyword>
<organism evidence="2 3">
    <name type="scientific">Glossina brevipalpis</name>
    <dbReference type="NCBI Taxonomy" id="37001"/>
    <lineage>
        <taxon>Eukaryota</taxon>
        <taxon>Metazoa</taxon>
        <taxon>Ecdysozoa</taxon>
        <taxon>Arthropoda</taxon>
        <taxon>Hexapoda</taxon>
        <taxon>Insecta</taxon>
        <taxon>Pterygota</taxon>
        <taxon>Neoptera</taxon>
        <taxon>Endopterygota</taxon>
        <taxon>Diptera</taxon>
        <taxon>Brachycera</taxon>
        <taxon>Muscomorpha</taxon>
        <taxon>Hippoboscoidea</taxon>
        <taxon>Glossinidae</taxon>
        <taxon>Glossina</taxon>
    </lineage>
</organism>